<evidence type="ECO:0000313" key="4">
    <source>
        <dbReference type="EMBL" id="KAA1090034.1"/>
    </source>
</evidence>
<proteinExistence type="predicted"/>
<dbReference type="Proteomes" id="UP000325313">
    <property type="component" value="Unassembled WGS sequence"/>
</dbReference>
<evidence type="ECO:0000256" key="2">
    <source>
        <dbReference type="SAM" id="SignalP"/>
    </source>
</evidence>
<feature type="compositionally biased region" description="Pro residues" evidence="1">
    <location>
        <begin position="96"/>
        <end position="107"/>
    </location>
</feature>
<feature type="region of interest" description="Disordered" evidence="1">
    <location>
        <begin position="365"/>
        <end position="398"/>
    </location>
</feature>
<dbReference type="EMBL" id="VDEP01000404">
    <property type="protein sequence ID" value="KAA1090034.1"/>
    <property type="molecule type" value="Genomic_DNA"/>
</dbReference>
<organism evidence="3 5">
    <name type="scientific">Puccinia graminis f. sp. tritici</name>
    <dbReference type="NCBI Taxonomy" id="56615"/>
    <lineage>
        <taxon>Eukaryota</taxon>
        <taxon>Fungi</taxon>
        <taxon>Dikarya</taxon>
        <taxon>Basidiomycota</taxon>
        <taxon>Pucciniomycotina</taxon>
        <taxon>Pucciniomycetes</taxon>
        <taxon>Pucciniales</taxon>
        <taxon>Pucciniaceae</taxon>
        <taxon>Puccinia</taxon>
    </lineage>
</organism>
<dbReference type="OrthoDB" id="2513320at2759"/>
<accession>A0A5B0LZR8</accession>
<evidence type="ECO:0000256" key="1">
    <source>
        <dbReference type="SAM" id="MobiDB-lite"/>
    </source>
</evidence>
<feature type="compositionally biased region" description="Basic and acidic residues" evidence="1">
    <location>
        <begin position="334"/>
        <end position="346"/>
    </location>
</feature>
<protein>
    <submittedName>
        <fullName evidence="3">Uncharacterized protein</fullName>
    </submittedName>
</protein>
<evidence type="ECO:0000313" key="6">
    <source>
        <dbReference type="Proteomes" id="UP000325313"/>
    </source>
</evidence>
<feature type="chain" id="PRO_5036137143" evidence="2">
    <location>
        <begin position="26"/>
        <end position="398"/>
    </location>
</feature>
<feature type="region of interest" description="Disordered" evidence="1">
    <location>
        <begin position="313"/>
        <end position="347"/>
    </location>
</feature>
<feature type="region of interest" description="Disordered" evidence="1">
    <location>
        <begin position="67"/>
        <end position="107"/>
    </location>
</feature>
<name>A0A5B0LZR8_PUCGR</name>
<feature type="compositionally biased region" description="Basic and acidic residues" evidence="1">
    <location>
        <begin position="313"/>
        <end position="326"/>
    </location>
</feature>
<evidence type="ECO:0000313" key="3">
    <source>
        <dbReference type="EMBL" id="KAA1070367.1"/>
    </source>
</evidence>
<feature type="signal peptide" evidence="2">
    <location>
        <begin position="1"/>
        <end position="25"/>
    </location>
</feature>
<gene>
    <name evidence="3" type="ORF">PGT21_009871</name>
    <name evidence="4" type="ORF">PGTUg99_034354</name>
</gene>
<dbReference type="Proteomes" id="UP000324748">
    <property type="component" value="Unassembled WGS sequence"/>
</dbReference>
<comment type="caution">
    <text evidence="3">The sequence shown here is derived from an EMBL/GenBank/DDBJ whole genome shotgun (WGS) entry which is preliminary data.</text>
</comment>
<feature type="compositionally biased region" description="Basic and acidic residues" evidence="1">
    <location>
        <begin position="389"/>
        <end position="398"/>
    </location>
</feature>
<keyword evidence="2" id="KW-0732">Signal</keyword>
<sequence length="398" mass="44635">MPGLFELRSGGTLCLLLAICAGTNGSFMPATYRAPAHAVVDWSAERAISTPEQQAVHSVVQNVDQTRTRVDWGLPSDGETGSPNHESKLRAGAQPYKPPAKPAPGPAHPPNHFSYFQFRGNPNWNVHHAREAPVPHYPVPYQHPIYQRPVHPQTVQQQPVHQQLVHQPLAHQHPAHPYGHPIPPAFFYPPRYETHGFAVPTEINTAKENIHSTEVKNNGKARKYVEIGDDEKHPHYKLLPDDLHPEYVDHLSLPADLLEGIYDDIRETDKVQNNEILKESPKNPVNNVENILESNQKNPEAMEGNAIHSEIQSKSDLDDHEQKSHIPEITSPSKQKDMSVEEKQDQSKGFLAHNGKLYIHNMAGGGGTWIKANKPNFKHSHSPKLQWKPRSDPPGEDI</sequence>
<dbReference type="EMBL" id="VSWC01000171">
    <property type="protein sequence ID" value="KAA1070367.1"/>
    <property type="molecule type" value="Genomic_DNA"/>
</dbReference>
<reference evidence="5 6" key="1">
    <citation type="submission" date="2019-05" db="EMBL/GenBank/DDBJ databases">
        <title>Emergence of the Ug99 lineage of the wheat stem rust pathogen through somatic hybridization.</title>
        <authorList>
            <person name="Li F."/>
            <person name="Upadhyaya N.M."/>
            <person name="Sperschneider J."/>
            <person name="Matny O."/>
            <person name="Nguyen-Phuc H."/>
            <person name="Mago R."/>
            <person name="Raley C."/>
            <person name="Miller M.E."/>
            <person name="Silverstein K.A.T."/>
            <person name="Henningsen E."/>
            <person name="Hirsch C.D."/>
            <person name="Visser B."/>
            <person name="Pretorius Z.A."/>
            <person name="Steffenson B.J."/>
            <person name="Schwessinger B."/>
            <person name="Dodds P.N."/>
            <person name="Figueroa M."/>
        </authorList>
    </citation>
    <scope>NUCLEOTIDE SEQUENCE [LARGE SCALE GENOMIC DNA]</scope>
    <source>
        <strain evidence="3">21-0</strain>
        <strain evidence="4 6">Ug99</strain>
    </source>
</reference>
<dbReference type="AlphaFoldDB" id="A0A5B0LZR8"/>
<evidence type="ECO:0000313" key="5">
    <source>
        <dbReference type="Proteomes" id="UP000324748"/>
    </source>
</evidence>
<keyword evidence="5" id="KW-1185">Reference proteome</keyword>